<keyword evidence="1" id="KW-0611">Plant defense</keyword>
<accession>A0A7C9CX19</accession>
<reference evidence="2" key="2">
    <citation type="submission" date="2020-07" db="EMBL/GenBank/DDBJ databases">
        <authorList>
            <person name="Vera ALvarez R."/>
            <person name="Arias-Moreno D.M."/>
            <person name="Jimenez-Jacinto V."/>
            <person name="Jimenez-Bremont J.F."/>
            <person name="Swaminathan K."/>
            <person name="Moose S.P."/>
            <person name="Guerrero-Gonzalez M.L."/>
            <person name="Marino-Ramirez L."/>
            <person name="Landsman D."/>
            <person name="Rodriguez-Kessler M."/>
            <person name="Delgado-Sanchez P."/>
        </authorList>
    </citation>
    <scope>NUCLEOTIDE SEQUENCE</scope>
    <source>
        <tissue evidence="2">Cladode</tissue>
    </source>
</reference>
<reference evidence="2" key="1">
    <citation type="journal article" date="2013" name="J. Plant Res.">
        <title>Effect of fungi and light on seed germination of three Opuntia species from semiarid lands of central Mexico.</title>
        <authorList>
            <person name="Delgado-Sanchez P."/>
            <person name="Jimenez-Bremont J.F."/>
            <person name="Guerrero-Gonzalez Mde L."/>
            <person name="Flores J."/>
        </authorList>
    </citation>
    <scope>NUCLEOTIDE SEQUENCE</scope>
    <source>
        <tissue evidence="2">Cladode</tissue>
    </source>
</reference>
<dbReference type="EMBL" id="GISG01041843">
    <property type="protein sequence ID" value="MBA4623129.1"/>
    <property type="molecule type" value="Transcribed_RNA"/>
</dbReference>
<evidence type="ECO:0000256" key="1">
    <source>
        <dbReference type="ARBA" id="ARBA00022821"/>
    </source>
</evidence>
<dbReference type="PANTHER" id="PTHR36766">
    <property type="entry name" value="PLANT BROAD-SPECTRUM MILDEW RESISTANCE PROTEIN RPW8"/>
    <property type="match status" value="1"/>
</dbReference>
<dbReference type="Gene3D" id="3.80.10.10">
    <property type="entry name" value="Ribonuclease Inhibitor"/>
    <property type="match status" value="1"/>
</dbReference>
<evidence type="ECO:0000313" key="2">
    <source>
        <dbReference type="EMBL" id="MBA4623129.1"/>
    </source>
</evidence>
<evidence type="ECO:0008006" key="3">
    <source>
        <dbReference type="Google" id="ProtNLM"/>
    </source>
</evidence>
<dbReference type="AlphaFoldDB" id="A0A7C9CX19"/>
<dbReference type="GO" id="GO:0006952">
    <property type="term" value="P:defense response"/>
    <property type="evidence" value="ECO:0007669"/>
    <property type="project" value="UniProtKB-KW"/>
</dbReference>
<dbReference type="InterPro" id="IPR032675">
    <property type="entry name" value="LRR_dom_sf"/>
</dbReference>
<proteinExistence type="predicted"/>
<protein>
    <recommendedName>
        <fullName evidence="3">Adenylate cyclase</fullName>
    </recommendedName>
</protein>
<name>A0A7C9CX19_OPUST</name>
<organism evidence="2">
    <name type="scientific">Opuntia streptacantha</name>
    <name type="common">Prickly pear cactus</name>
    <name type="synonym">Opuntia cardona</name>
    <dbReference type="NCBI Taxonomy" id="393608"/>
    <lineage>
        <taxon>Eukaryota</taxon>
        <taxon>Viridiplantae</taxon>
        <taxon>Streptophyta</taxon>
        <taxon>Embryophyta</taxon>
        <taxon>Tracheophyta</taxon>
        <taxon>Spermatophyta</taxon>
        <taxon>Magnoliopsida</taxon>
        <taxon>eudicotyledons</taxon>
        <taxon>Gunneridae</taxon>
        <taxon>Pentapetalae</taxon>
        <taxon>Caryophyllales</taxon>
        <taxon>Cactineae</taxon>
        <taxon>Cactaceae</taxon>
        <taxon>Opuntioideae</taxon>
        <taxon>Opuntia</taxon>
    </lineage>
</organism>
<sequence length="143" mass="16404">MLKTLVLGRCGELDLSLTEDMEAGMPWKALKNLQYLTFDWIPKLVNLPDGLQHVTNLRCLCLESNINLVALPEWISCFSSLVQMEIHNCPKLSSFPERFGELTSLHQLEIIANKEFIKRCQSPDGEDWPKIKHIPFLIIKEAL</sequence>
<dbReference type="PANTHER" id="PTHR36766:SF35">
    <property type="entry name" value="DISEASE RESISTANCE PROTEIN RGA3"/>
    <property type="match status" value="1"/>
</dbReference>
<dbReference type="SUPFAM" id="SSF52058">
    <property type="entry name" value="L domain-like"/>
    <property type="match status" value="1"/>
</dbReference>